<dbReference type="RefSeq" id="XP_046114545.1">
    <property type="nucleotide sequence ID" value="XM_046261633.1"/>
</dbReference>
<evidence type="ECO:0000256" key="1">
    <source>
        <dbReference type="ARBA" id="ARBA00023242"/>
    </source>
</evidence>
<dbReference type="Proteomes" id="UP000887229">
    <property type="component" value="Unassembled WGS sequence"/>
</dbReference>
<keyword evidence="1" id="KW-0539">Nucleus</keyword>
<dbReference type="PANTHER" id="PTHR35392">
    <property type="entry name" value="ZN(II)2CYS6 TRANSCRIPTION FACTOR (EUROFUNG)-RELATED-RELATED"/>
    <property type="match status" value="1"/>
</dbReference>
<evidence type="ECO:0008006" key="5">
    <source>
        <dbReference type="Google" id="ProtNLM"/>
    </source>
</evidence>
<dbReference type="AlphaFoldDB" id="A0A9P8CMF0"/>
<evidence type="ECO:0000313" key="3">
    <source>
        <dbReference type="EMBL" id="KAG9250621.1"/>
    </source>
</evidence>
<feature type="region of interest" description="Disordered" evidence="2">
    <location>
        <begin position="35"/>
        <end position="71"/>
    </location>
</feature>
<proteinExistence type="predicted"/>
<keyword evidence="4" id="KW-1185">Reference proteome</keyword>
<evidence type="ECO:0000256" key="2">
    <source>
        <dbReference type="SAM" id="MobiDB-lite"/>
    </source>
</evidence>
<sequence length="503" mass="57816">MLLNTSSDEWLSKINSLNSAGFPILGQSTTPNTGWAYSGSNGGQLQAPQRYDTGSPSSLSGSSTKDRKKRRYKSAALRAESSLTRSLNACVRCKLQRIRCTPDPNNMEGPCLPCTQTLLRISRLPCLRYRITDSSLYRTAFHYYPFFREHLMIGPRYGDFHIQRNWTSNHIIVLDLAQDSNAILRLAVRKFVPSPEDLTSDDTRGNKMYSIPWAIADAEQATKAVNSYLDGCIGHYLDAILDDSNPLVWDIFHCALRLSLVSHPVSCRPIGLLPQVIRLWVACRFLEGRWRCVGQHSLGAERLSHWYSTEPITQVPPFVNYQMAAIFTERILQPLRKTVLKQLQELMLANEKKNWFTIALSVFILLHNYELQCRFHSAFARRRGFPVRFVEMPVINAIHSGAKTILAYFHYACKGQRPFSLDHDWDTDEAKKMAHLDNEQVSFLKKYQHHIHNNGRKPDATSEEPQVRTVSYTHDYEEKYWFVGQMFDVNWVPRETKEDLLPA</sequence>
<dbReference type="InterPro" id="IPR001138">
    <property type="entry name" value="Zn2Cys6_DnaBD"/>
</dbReference>
<dbReference type="OrthoDB" id="5362630at2759"/>
<dbReference type="GO" id="GO:0000981">
    <property type="term" value="F:DNA-binding transcription factor activity, RNA polymerase II-specific"/>
    <property type="evidence" value="ECO:0007669"/>
    <property type="project" value="InterPro"/>
</dbReference>
<accession>A0A9P8CMF0</accession>
<protein>
    <recommendedName>
        <fullName evidence="5">Zn(2)-C6 fungal-type domain-containing protein</fullName>
    </recommendedName>
</protein>
<gene>
    <name evidence="3" type="ORF">F5Z01DRAFT_629017</name>
</gene>
<dbReference type="PANTHER" id="PTHR35392:SF3">
    <property type="entry name" value="ZN(2)-C6 FUNGAL-TYPE DOMAIN-CONTAINING PROTEIN"/>
    <property type="match status" value="1"/>
</dbReference>
<organism evidence="3 4">
    <name type="scientific">Emericellopsis atlantica</name>
    <dbReference type="NCBI Taxonomy" id="2614577"/>
    <lineage>
        <taxon>Eukaryota</taxon>
        <taxon>Fungi</taxon>
        <taxon>Dikarya</taxon>
        <taxon>Ascomycota</taxon>
        <taxon>Pezizomycotina</taxon>
        <taxon>Sordariomycetes</taxon>
        <taxon>Hypocreomycetidae</taxon>
        <taxon>Hypocreales</taxon>
        <taxon>Bionectriaceae</taxon>
        <taxon>Emericellopsis</taxon>
    </lineage>
</organism>
<dbReference type="CDD" id="cd00067">
    <property type="entry name" value="GAL4"/>
    <property type="match status" value="1"/>
</dbReference>
<dbReference type="GeneID" id="70292536"/>
<feature type="compositionally biased region" description="Polar residues" evidence="2">
    <location>
        <begin position="35"/>
        <end position="47"/>
    </location>
</feature>
<comment type="caution">
    <text evidence="3">The sequence shown here is derived from an EMBL/GenBank/DDBJ whole genome shotgun (WGS) entry which is preliminary data.</text>
</comment>
<name>A0A9P8CMF0_9HYPO</name>
<dbReference type="GO" id="GO:0008270">
    <property type="term" value="F:zinc ion binding"/>
    <property type="evidence" value="ECO:0007669"/>
    <property type="project" value="InterPro"/>
</dbReference>
<dbReference type="InterPro" id="IPR052973">
    <property type="entry name" value="Fungal_sec-metab_reg_TF"/>
</dbReference>
<reference evidence="3" key="1">
    <citation type="journal article" date="2021" name="IMA Fungus">
        <title>Genomic characterization of three marine fungi, including Emericellopsis atlantica sp. nov. with signatures of a generalist lifestyle and marine biomass degradation.</title>
        <authorList>
            <person name="Hagestad O.C."/>
            <person name="Hou L."/>
            <person name="Andersen J.H."/>
            <person name="Hansen E.H."/>
            <person name="Altermark B."/>
            <person name="Li C."/>
            <person name="Kuhnert E."/>
            <person name="Cox R.J."/>
            <person name="Crous P.W."/>
            <person name="Spatafora J.W."/>
            <person name="Lail K."/>
            <person name="Amirebrahimi M."/>
            <person name="Lipzen A."/>
            <person name="Pangilinan J."/>
            <person name="Andreopoulos W."/>
            <person name="Hayes R.D."/>
            <person name="Ng V."/>
            <person name="Grigoriev I.V."/>
            <person name="Jackson S.A."/>
            <person name="Sutton T.D.S."/>
            <person name="Dobson A.D.W."/>
            <person name="Rama T."/>
        </authorList>
    </citation>
    <scope>NUCLEOTIDE SEQUENCE</scope>
    <source>
        <strain evidence="3">TS7</strain>
    </source>
</reference>
<evidence type="ECO:0000313" key="4">
    <source>
        <dbReference type="Proteomes" id="UP000887229"/>
    </source>
</evidence>
<feature type="compositionally biased region" description="Low complexity" evidence="2">
    <location>
        <begin position="54"/>
        <end position="63"/>
    </location>
</feature>
<dbReference type="EMBL" id="MU251275">
    <property type="protein sequence ID" value="KAG9250621.1"/>
    <property type="molecule type" value="Genomic_DNA"/>
</dbReference>